<accession>V4AZN2</accession>
<feature type="domain" description="TsaA-like" evidence="3">
    <location>
        <begin position="1"/>
        <end position="139"/>
    </location>
</feature>
<keyword evidence="5" id="KW-1185">Reference proteome</keyword>
<protein>
    <recommendedName>
        <fullName evidence="3">TsaA-like domain-containing protein</fullName>
    </recommendedName>
</protein>
<comment type="similarity">
    <text evidence="2">Belongs to the tRNA methyltransferase O family.</text>
</comment>
<sequence>MKAIGFMRSVFQFKNGTPRQSFICPQARGSITIDKTVYNNPHHSLEGLQEYSHVWILFIFNQNNSTFNRAKVRPPRLGGEKLGIFATRSPYRFNPIGLTLAKLDEVKDDTLYVSGIDILDGTPIVDIKPYIPDYDNPNLHQPENILHQSGNDPQLEANVILNNPENAVEQTEVCQNILNPNTGEKTVASSQCENEQSSKDLMKEVLTYNVQTQTQSSEDIDPQTKCNCQCHSERDSLEAHEVVDCEEEVTPSILNNQTTIKTAKWLDSKRHDKLTVHFTENSLNQMNSFSKDASSEKFRLKYLVDSTELRNSIQIVLENDPRSIYRKQNPHGQLYAFTVDVVDITCWIDGNKVEVLRVRPISEFIQSKIK</sequence>
<evidence type="ECO:0000256" key="1">
    <source>
        <dbReference type="ARBA" id="ARBA00022691"/>
    </source>
</evidence>
<dbReference type="NCBIfam" id="TIGR00104">
    <property type="entry name" value="tRNA_TsaA"/>
    <property type="match status" value="1"/>
</dbReference>
<dbReference type="Proteomes" id="UP000030746">
    <property type="component" value="Unassembled WGS sequence"/>
</dbReference>
<dbReference type="PANTHER" id="PTHR12818">
    <property type="entry name" value="TRNA (ADENINE(37)-N6)-METHYLTRANSFERASE"/>
    <property type="match status" value="1"/>
</dbReference>
<organism evidence="4 5">
    <name type="scientific">Lottia gigantea</name>
    <name type="common">Giant owl limpet</name>
    <dbReference type="NCBI Taxonomy" id="225164"/>
    <lineage>
        <taxon>Eukaryota</taxon>
        <taxon>Metazoa</taxon>
        <taxon>Spiralia</taxon>
        <taxon>Lophotrochozoa</taxon>
        <taxon>Mollusca</taxon>
        <taxon>Gastropoda</taxon>
        <taxon>Patellogastropoda</taxon>
        <taxon>Lottioidea</taxon>
        <taxon>Lottiidae</taxon>
        <taxon>Lottia</taxon>
    </lineage>
</organism>
<dbReference type="OMA" id="IDMIQGT"/>
<name>V4AZN2_LOTGI</name>
<dbReference type="AlphaFoldDB" id="V4AZN2"/>
<evidence type="ECO:0000259" key="3">
    <source>
        <dbReference type="PROSITE" id="PS51668"/>
    </source>
</evidence>
<dbReference type="Gene3D" id="3.30.2310.10">
    <property type="entry name" value="YaeB-like"/>
    <property type="match status" value="1"/>
</dbReference>
<gene>
    <name evidence="4" type="ORF">LOTGIDRAFT_112669</name>
</gene>
<dbReference type="STRING" id="225164.V4AZN2"/>
<reference evidence="4 5" key="1">
    <citation type="journal article" date="2013" name="Nature">
        <title>Insights into bilaterian evolution from three spiralian genomes.</title>
        <authorList>
            <person name="Simakov O."/>
            <person name="Marletaz F."/>
            <person name="Cho S.J."/>
            <person name="Edsinger-Gonzales E."/>
            <person name="Havlak P."/>
            <person name="Hellsten U."/>
            <person name="Kuo D.H."/>
            <person name="Larsson T."/>
            <person name="Lv J."/>
            <person name="Arendt D."/>
            <person name="Savage R."/>
            <person name="Osoegawa K."/>
            <person name="de Jong P."/>
            <person name="Grimwood J."/>
            <person name="Chapman J.A."/>
            <person name="Shapiro H."/>
            <person name="Aerts A."/>
            <person name="Otillar R.P."/>
            <person name="Terry A.Y."/>
            <person name="Boore J.L."/>
            <person name="Grigoriev I.V."/>
            <person name="Lindberg D.R."/>
            <person name="Seaver E.C."/>
            <person name="Weisblat D.A."/>
            <person name="Putnam N.H."/>
            <person name="Rokhsar D.S."/>
        </authorList>
    </citation>
    <scope>NUCLEOTIDE SEQUENCE [LARGE SCALE GENOMIC DNA]</scope>
</reference>
<dbReference type="InterPro" id="IPR036413">
    <property type="entry name" value="YaeB-like_sf"/>
</dbReference>
<dbReference type="InterPro" id="IPR023370">
    <property type="entry name" value="TrmO-like_N"/>
</dbReference>
<dbReference type="EMBL" id="KB200701">
    <property type="protein sequence ID" value="ESP00591.1"/>
    <property type="molecule type" value="Genomic_DNA"/>
</dbReference>
<dbReference type="KEGG" id="lgi:LOTGIDRAFT_112669"/>
<evidence type="ECO:0000313" key="4">
    <source>
        <dbReference type="EMBL" id="ESP00591.1"/>
    </source>
</evidence>
<proteinExistence type="inferred from homology"/>
<dbReference type="RefSeq" id="XP_009048710.1">
    <property type="nucleotide sequence ID" value="XM_009050462.1"/>
</dbReference>
<dbReference type="PANTHER" id="PTHR12818:SF0">
    <property type="entry name" value="TRNA (ADENINE(37)-N6)-METHYLTRANSFERASE"/>
    <property type="match status" value="1"/>
</dbReference>
<dbReference type="GeneID" id="20230871"/>
<dbReference type="Gene3D" id="2.40.30.70">
    <property type="entry name" value="YaeB-like"/>
    <property type="match status" value="1"/>
</dbReference>
<dbReference type="InterPro" id="IPR036414">
    <property type="entry name" value="YaeB_N_sf"/>
</dbReference>
<dbReference type="OrthoDB" id="4882at2759"/>
<evidence type="ECO:0000313" key="5">
    <source>
        <dbReference type="Proteomes" id="UP000030746"/>
    </source>
</evidence>
<dbReference type="CTD" id="20230871"/>
<dbReference type="Pfam" id="PF01980">
    <property type="entry name" value="TrmO_N"/>
    <property type="match status" value="1"/>
</dbReference>
<dbReference type="PROSITE" id="PS51668">
    <property type="entry name" value="TSAA_2"/>
    <property type="match status" value="1"/>
</dbReference>
<dbReference type="SUPFAM" id="SSF118196">
    <property type="entry name" value="YaeB-like"/>
    <property type="match status" value="1"/>
</dbReference>
<dbReference type="InterPro" id="IPR040372">
    <property type="entry name" value="YaeB-like"/>
</dbReference>
<keyword evidence="1" id="KW-0949">S-adenosyl-L-methionine</keyword>
<dbReference type="CDD" id="cd09281">
    <property type="entry name" value="UPF0066"/>
    <property type="match status" value="1"/>
</dbReference>
<evidence type="ECO:0000256" key="2">
    <source>
        <dbReference type="ARBA" id="ARBA00033753"/>
    </source>
</evidence>
<dbReference type="HOGENOM" id="CLU_013458_1_0_1"/>